<dbReference type="Proteomes" id="UP000094336">
    <property type="component" value="Unassembled WGS sequence"/>
</dbReference>
<proteinExistence type="predicted"/>
<protein>
    <submittedName>
        <fullName evidence="2">Uncharacterized protein</fullName>
    </submittedName>
</protein>
<organism evidence="2 3">
    <name type="scientific">Babjeviella inositovora NRRL Y-12698</name>
    <dbReference type="NCBI Taxonomy" id="984486"/>
    <lineage>
        <taxon>Eukaryota</taxon>
        <taxon>Fungi</taxon>
        <taxon>Dikarya</taxon>
        <taxon>Ascomycota</taxon>
        <taxon>Saccharomycotina</taxon>
        <taxon>Pichiomycetes</taxon>
        <taxon>Serinales incertae sedis</taxon>
        <taxon>Babjeviella</taxon>
    </lineage>
</organism>
<dbReference type="Pfam" id="PF10336">
    <property type="entry name" value="DUF2420"/>
    <property type="match status" value="1"/>
</dbReference>
<evidence type="ECO:0000313" key="3">
    <source>
        <dbReference type="Proteomes" id="UP000094336"/>
    </source>
</evidence>
<evidence type="ECO:0000256" key="1">
    <source>
        <dbReference type="SAM" id="MobiDB-lite"/>
    </source>
</evidence>
<dbReference type="STRING" id="984486.A0A1E3QZ70"/>
<reference evidence="3" key="1">
    <citation type="submission" date="2016-05" db="EMBL/GenBank/DDBJ databases">
        <title>Comparative genomics of biotechnologically important yeasts.</title>
        <authorList>
            <consortium name="DOE Joint Genome Institute"/>
            <person name="Riley R."/>
            <person name="Haridas S."/>
            <person name="Wolfe K.H."/>
            <person name="Lopes M.R."/>
            <person name="Hittinger C.T."/>
            <person name="Goker M."/>
            <person name="Salamov A."/>
            <person name="Wisecaver J."/>
            <person name="Long T.M."/>
            <person name="Aerts A.L."/>
            <person name="Barry K."/>
            <person name="Choi C."/>
            <person name="Clum A."/>
            <person name="Coughlan A.Y."/>
            <person name="Deshpande S."/>
            <person name="Douglass A.P."/>
            <person name="Hanson S.J."/>
            <person name="Klenk H.-P."/>
            <person name="Labutti K."/>
            <person name="Lapidus A."/>
            <person name="Lindquist E."/>
            <person name="Lipzen A."/>
            <person name="Meier-Kolthoff J.P."/>
            <person name="Ohm R.A."/>
            <person name="Otillar R.P."/>
            <person name="Pangilinan J."/>
            <person name="Peng Y."/>
            <person name="Rokas A."/>
            <person name="Rosa C.A."/>
            <person name="Scheuner C."/>
            <person name="Sibirny A.A."/>
            <person name="Slot J.C."/>
            <person name="Stielow J.B."/>
            <person name="Sun H."/>
            <person name="Kurtzman C.P."/>
            <person name="Blackwell M."/>
            <person name="Grigoriev I.V."/>
            <person name="Jeffries T.W."/>
        </authorList>
    </citation>
    <scope>NUCLEOTIDE SEQUENCE [LARGE SCALE GENOMIC DNA]</scope>
    <source>
        <strain evidence="3">NRRL Y-12698</strain>
    </source>
</reference>
<feature type="region of interest" description="Disordered" evidence="1">
    <location>
        <begin position="202"/>
        <end position="227"/>
    </location>
</feature>
<dbReference type="OrthoDB" id="2507795at2759"/>
<dbReference type="InterPro" id="IPR018822">
    <property type="entry name" value="UPF0646"/>
</dbReference>
<sequence length="547" mass="60201">MNTEPMLTTLLSTRIATTPFLDDIMDETKGPQVSMTVDTTTTDENIEPVGLEGSADDRNMIDYEPLAALGPLPDDDQDEQIDDASQVDPVEPLDLGDVEMGDEILVTVEDSVAANEPDFEEMEFSEDEILEGVQENITEPTQAETVEKSDTEPILDLIAEPLPEPQANDVGEILESAGTRQDNFELAAEGYEENVQLYQESEDVTEEAYETGEAADAEAPDTEEQSEEALEAEIWRLEQELEQEERRQSIHSADESEVSLDDIQEDHGLESSVPITLQTNDTEYQLMPHSSRGDSSHLPILMEDASACRLSLEGLFVALREVFRVNGSAFKVDEELVLEFHELNLFVNEDHVYARDLTLNDIVYIFQGLKQNSHKNGQECPSSLTLILHSQARFITGFNALTELVGQGKGFADMGTFPGDNEARQVEVAVVTIEDPKMDPFEDELDGAALKDGVNKDEEEATVAEGQFEGASAVKGSKPAPEDTSRANLSDETHIIQTVTEHVLAGSVANISENSQLETKKRSIPDQAGDDTENGSENATKKTKRDE</sequence>
<gene>
    <name evidence="2" type="ORF">BABINDRAFT_10828</name>
</gene>
<dbReference type="GeneID" id="30144650"/>
<dbReference type="EMBL" id="KV454426">
    <property type="protein sequence ID" value="ODQ82382.1"/>
    <property type="molecule type" value="Genomic_DNA"/>
</dbReference>
<dbReference type="RefSeq" id="XP_018987710.1">
    <property type="nucleotide sequence ID" value="XM_019126796.1"/>
</dbReference>
<keyword evidence="3" id="KW-1185">Reference proteome</keyword>
<evidence type="ECO:0000313" key="2">
    <source>
        <dbReference type="EMBL" id="ODQ82382.1"/>
    </source>
</evidence>
<dbReference type="AlphaFoldDB" id="A0A1E3QZ70"/>
<accession>A0A1E3QZ70</accession>
<name>A0A1E3QZ70_9ASCO</name>
<feature type="region of interest" description="Disordered" evidence="1">
    <location>
        <begin position="510"/>
        <end position="547"/>
    </location>
</feature>